<keyword evidence="2" id="KW-0645">Protease</keyword>
<keyword evidence="11" id="KW-0732">Signal</keyword>
<feature type="binding site" evidence="9">
    <location>
        <position position="305"/>
    </location>
    <ligand>
        <name>Ca(2+)</name>
        <dbReference type="ChEBI" id="CHEBI:29108"/>
        <label>4</label>
    </ligand>
</feature>
<evidence type="ECO:0000256" key="5">
    <source>
        <dbReference type="ARBA" id="ARBA00022833"/>
    </source>
</evidence>
<proteinExistence type="inferred from homology"/>
<dbReference type="InterPro" id="IPR001818">
    <property type="entry name" value="Pept_M10_metallopeptidase"/>
</dbReference>
<dbReference type="SMART" id="SM00235">
    <property type="entry name" value="ZnMc"/>
    <property type="match status" value="1"/>
</dbReference>
<feature type="binding site" evidence="9">
    <location>
        <position position="195"/>
    </location>
    <ligand>
        <name>Zn(2+)</name>
        <dbReference type="ChEBI" id="CHEBI:29105"/>
        <label>1</label>
    </ligand>
</feature>
<dbReference type="InterPro" id="IPR033739">
    <property type="entry name" value="M10A_MMP"/>
</dbReference>
<keyword evidence="3 8" id="KW-0479">Metal-binding</keyword>
<dbReference type="InterPro" id="IPR036375">
    <property type="entry name" value="Hemopexin-like_dom_sf"/>
</dbReference>
<dbReference type="Proteomes" id="UP001152320">
    <property type="component" value="Chromosome 4"/>
</dbReference>
<feature type="domain" description="Peptidase metallopeptidase" evidence="12">
    <location>
        <begin position="115"/>
        <end position="275"/>
    </location>
</feature>
<feature type="binding site" evidence="9">
    <location>
        <position position="187"/>
    </location>
    <ligand>
        <name>Ca(2+)</name>
        <dbReference type="ChEBI" id="CHEBI:29108"/>
        <label>3</label>
    </ligand>
</feature>
<dbReference type="InterPro" id="IPR036365">
    <property type="entry name" value="PGBD-like_sf"/>
</dbReference>
<dbReference type="PIRSF" id="PIRSF001191">
    <property type="entry name" value="Peptidase_M10A_matrix"/>
    <property type="match status" value="1"/>
</dbReference>
<dbReference type="InterPro" id="IPR002477">
    <property type="entry name" value="Peptidoglycan-bd-like"/>
</dbReference>
<feature type="repeat" description="Hemopexin" evidence="10">
    <location>
        <begin position="301"/>
        <end position="346"/>
    </location>
</feature>
<evidence type="ECO:0000256" key="8">
    <source>
        <dbReference type="PIRSR" id="PIRSR001191-2"/>
    </source>
</evidence>
<name>A0A9Q1CDC8_HOLLE</name>
<sequence>MTRGETSTLAVFLIAVTVVSISLPIVTSSGPVVTKEDAFVFLQEKGYIPRGQTSTLDVNQFTTALVNFQKFYGLSQTGVLDNATIAVMNQPRCGLPDFYITTNDIDFSRYKRFVAYGGWNRNHITYGVGQYSNKTSHKYQDEAFRRAFQIYQDATVLSFERKRDKNVDILISFFASYRDHGDGKPFDGPGNVVAHAAFPFDPVLSGDIHFDDDENWSPLSAFNLVAVAAHEIGHSLGLAHSNVLGAIMYPVYFNGAFDFKLHPDDILGIESLYGNGMTTVPHTRTKAQLGANNPNVPNLCRESMDAVIATDEGELIILKGSYVWRATDKGIKTGYPRLISQRWSGLQNKLNTGTQLKNTFWNKETLGKLLFVKGKSVWRYNMKQELDKSFPQDINKMLDVVAYKLNNLVGMFEMRENGDIYLFGETEFYIYNWWRMVQGPYSIQEVFKGAPTNIAAVFQWTDNKIYFFSHTGLIFRFRSDNFQLDGVPTSWFNPAVGETDWLSCSTNLVSGEENSQVRRSASGWILATCYLFVIFTLKHLNSQ</sequence>
<feature type="binding site" evidence="8">
    <location>
        <position position="240"/>
    </location>
    <ligand>
        <name>Zn(2+)</name>
        <dbReference type="ChEBI" id="CHEBI:29105"/>
        <label>2</label>
        <note>catalytic</note>
    </ligand>
</feature>
<dbReference type="SUPFAM" id="SSF47090">
    <property type="entry name" value="PGBD-like"/>
    <property type="match status" value="1"/>
</dbReference>
<gene>
    <name evidence="13" type="ORF">HOLleu_09750</name>
</gene>
<comment type="cofactor">
    <cofactor evidence="9">
        <name>Zn(2+)</name>
        <dbReference type="ChEBI" id="CHEBI:29105"/>
    </cofactor>
    <text evidence="9">Binds 2 Zn(2+) ions per subunit.</text>
</comment>
<evidence type="ECO:0000313" key="14">
    <source>
        <dbReference type="Proteomes" id="UP001152320"/>
    </source>
</evidence>
<dbReference type="InterPro" id="IPR018487">
    <property type="entry name" value="Hemopexin-like_repeat"/>
</dbReference>
<dbReference type="EMBL" id="JAIZAY010000004">
    <property type="protein sequence ID" value="KAJ8042876.1"/>
    <property type="molecule type" value="Genomic_DNA"/>
</dbReference>
<feature type="binding site" evidence="9">
    <location>
        <position position="168"/>
    </location>
    <ligand>
        <name>Ca(2+)</name>
        <dbReference type="ChEBI" id="CHEBI:29108"/>
        <label>2</label>
    </ligand>
</feature>
<feature type="binding site" evidence="8">
    <location>
        <position position="230"/>
    </location>
    <ligand>
        <name>Zn(2+)</name>
        <dbReference type="ChEBI" id="CHEBI:29105"/>
        <label>2</label>
        <note>catalytic</note>
    </ligand>
</feature>
<dbReference type="PROSITE" id="PS51642">
    <property type="entry name" value="HEMOPEXIN_2"/>
    <property type="match status" value="1"/>
</dbReference>
<evidence type="ECO:0000256" key="11">
    <source>
        <dbReference type="SAM" id="SignalP"/>
    </source>
</evidence>
<feature type="binding site" evidence="9">
    <location>
        <position position="180"/>
    </location>
    <ligand>
        <name>Zn(2+)</name>
        <dbReference type="ChEBI" id="CHEBI:29105"/>
        <label>1</label>
    </ligand>
</feature>
<feature type="binding site" evidence="9">
    <location>
        <position position="248"/>
    </location>
    <ligand>
        <name>Zn(2+)</name>
        <dbReference type="ChEBI" id="CHEBI:29105"/>
        <label>2</label>
        <note>catalytic</note>
    </ligand>
</feature>
<reference evidence="13" key="1">
    <citation type="submission" date="2021-10" db="EMBL/GenBank/DDBJ databases">
        <title>Tropical sea cucumber genome reveals ecological adaptation and Cuvierian tubules defense mechanism.</title>
        <authorList>
            <person name="Chen T."/>
        </authorList>
    </citation>
    <scope>NUCLEOTIDE SEQUENCE</scope>
    <source>
        <strain evidence="13">Nanhai2018</strain>
        <tissue evidence="13">Muscle</tissue>
    </source>
</reference>
<dbReference type="Gene3D" id="2.110.10.10">
    <property type="entry name" value="Hemopexin-like domain"/>
    <property type="match status" value="1"/>
</dbReference>
<dbReference type="InterPro" id="IPR006026">
    <property type="entry name" value="Peptidase_Metallo"/>
</dbReference>
<feature type="binding site" evidence="9">
    <location>
        <position position="188"/>
    </location>
    <ligand>
        <name>Ca(2+)</name>
        <dbReference type="ChEBI" id="CHEBI:29108"/>
        <label>3</label>
    </ligand>
</feature>
<evidence type="ECO:0000256" key="6">
    <source>
        <dbReference type="ARBA" id="ARBA00023049"/>
    </source>
</evidence>
<feature type="binding site" evidence="9">
    <location>
        <position position="211"/>
    </location>
    <ligand>
        <name>Ca(2+)</name>
        <dbReference type="ChEBI" id="CHEBI:29108"/>
        <label>3</label>
    </ligand>
</feature>
<dbReference type="Pfam" id="PF00413">
    <property type="entry name" value="Peptidase_M10"/>
    <property type="match status" value="1"/>
</dbReference>
<feature type="binding site" evidence="8">
    <location>
        <position position="234"/>
    </location>
    <ligand>
        <name>Zn(2+)</name>
        <dbReference type="ChEBI" id="CHEBI:29105"/>
        <label>2</label>
        <note>catalytic</note>
    </ligand>
</feature>
<dbReference type="SUPFAM" id="SSF55486">
    <property type="entry name" value="Metalloproteases ('zincins'), catalytic domain"/>
    <property type="match status" value="1"/>
</dbReference>
<dbReference type="InterPro" id="IPR021190">
    <property type="entry name" value="Pept_M10A"/>
</dbReference>
<feature type="signal peptide" evidence="11">
    <location>
        <begin position="1"/>
        <end position="29"/>
    </location>
</feature>
<dbReference type="GO" id="GO:0006508">
    <property type="term" value="P:proteolysis"/>
    <property type="evidence" value="ECO:0007669"/>
    <property type="project" value="UniProtKB-KW"/>
</dbReference>
<dbReference type="OrthoDB" id="406838at2759"/>
<keyword evidence="5 8" id="KW-0862">Zinc</keyword>
<feature type="binding site" evidence="9">
    <location>
        <position position="214"/>
    </location>
    <ligand>
        <name>Ca(2+)</name>
        <dbReference type="ChEBI" id="CHEBI:29108"/>
        <label>1</label>
    </ligand>
</feature>
<dbReference type="CDD" id="cd04278">
    <property type="entry name" value="ZnMc_MMP"/>
    <property type="match status" value="1"/>
</dbReference>
<evidence type="ECO:0000256" key="10">
    <source>
        <dbReference type="PROSITE-ProRule" id="PRU01011"/>
    </source>
</evidence>
<feature type="binding site" evidence="9">
    <location>
        <position position="182"/>
    </location>
    <ligand>
        <name>Zn(2+)</name>
        <dbReference type="ChEBI" id="CHEBI:29105"/>
        <label>1</label>
    </ligand>
</feature>
<feature type="chain" id="PRO_5040391543" evidence="11">
    <location>
        <begin position="30"/>
        <end position="543"/>
    </location>
</feature>
<dbReference type="GO" id="GO:0005615">
    <property type="term" value="C:extracellular space"/>
    <property type="evidence" value="ECO:0007669"/>
    <property type="project" value="TreeGrafter"/>
</dbReference>
<keyword evidence="9" id="KW-0106">Calcium</keyword>
<dbReference type="GO" id="GO:0030574">
    <property type="term" value="P:collagen catabolic process"/>
    <property type="evidence" value="ECO:0007669"/>
    <property type="project" value="TreeGrafter"/>
</dbReference>
<keyword evidence="14" id="KW-1185">Reference proteome</keyword>
<comment type="caution">
    <text evidence="13">The sequence shown here is derived from an EMBL/GenBank/DDBJ whole genome shotgun (WGS) entry which is preliminary data.</text>
</comment>
<keyword evidence="6" id="KW-0482">Metalloprotease</keyword>
<dbReference type="InterPro" id="IPR024079">
    <property type="entry name" value="MetalloPept_cat_dom_sf"/>
</dbReference>
<dbReference type="Gene3D" id="3.40.390.10">
    <property type="entry name" value="Collagenase (Catalytic Domain)"/>
    <property type="match status" value="1"/>
</dbReference>
<protein>
    <submittedName>
        <fullName evidence="13">Matrix metalloproteinase-14</fullName>
    </submittedName>
</protein>
<accession>A0A9Q1CDC8</accession>
<evidence type="ECO:0000256" key="2">
    <source>
        <dbReference type="ARBA" id="ARBA00022670"/>
    </source>
</evidence>
<dbReference type="AlphaFoldDB" id="A0A9Q1CDC8"/>
<dbReference type="SUPFAM" id="SSF50923">
    <property type="entry name" value="Hemopexin-like domain"/>
    <property type="match status" value="1"/>
</dbReference>
<dbReference type="PANTHER" id="PTHR10201">
    <property type="entry name" value="MATRIX METALLOPROTEINASE"/>
    <property type="match status" value="1"/>
</dbReference>
<dbReference type="Pfam" id="PF01471">
    <property type="entry name" value="PG_binding_1"/>
    <property type="match status" value="1"/>
</dbReference>
<evidence type="ECO:0000256" key="9">
    <source>
        <dbReference type="PIRSR" id="PIRSR621190-2"/>
    </source>
</evidence>
<feature type="binding site" evidence="9">
    <location>
        <position position="214"/>
    </location>
    <ligand>
        <name>Ca(2+)</name>
        <dbReference type="ChEBI" id="CHEBI:29108"/>
        <label>3</label>
    </ligand>
</feature>
<evidence type="ECO:0000256" key="3">
    <source>
        <dbReference type="ARBA" id="ARBA00022723"/>
    </source>
</evidence>
<evidence type="ECO:0000256" key="4">
    <source>
        <dbReference type="ARBA" id="ARBA00022801"/>
    </source>
</evidence>
<feature type="active site" evidence="7">
    <location>
        <position position="231"/>
    </location>
</feature>
<dbReference type="GO" id="GO:0031012">
    <property type="term" value="C:extracellular matrix"/>
    <property type="evidence" value="ECO:0007669"/>
    <property type="project" value="InterPro"/>
</dbReference>
<feature type="binding site" description="in inhibited form" evidence="9">
    <location>
        <position position="93"/>
    </location>
    <ligand>
        <name>Zn(2+)</name>
        <dbReference type="ChEBI" id="CHEBI:29105"/>
        <label>2</label>
        <note>catalytic</note>
    </ligand>
</feature>
<dbReference type="GO" id="GO:0008270">
    <property type="term" value="F:zinc ion binding"/>
    <property type="evidence" value="ECO:0007669"/>
    <property type="project" value="InterPro"/>
</dbReference>
<feature type="binding site" evidence="9">
    <location>
        <position position="209"/>
    </location>
    <ligand>
        <name>Zn(2+)</name>
        <dbReference type="ChEBI" id="CHEBI:29105"/>
        <label>1</label>
    </ligand>
</feature>
<feature type="binding site" evidence="9">
    <location>
        <position position="212"/>
    </location>
    <ligand>
        <name>Ca(2+)</name>
        <dbReference type="ChEBI" id="CHEBI:29108"/>
        <label>1</label>
    </ligand>
</feature>
<evidence type="ECO:0000313" key="13">
    <source>
        <dbReference type="EMBL" id="KAJ8042876.1"/>
    </source>
</evidence>
<feature type="binding site" evidence="9">
    <location>
        <position position="207"/>
    </location>
    <ligand>
        <name>Ca(2+)</name>
        <dbReference type="ChEBI" id="CHEBI:29108"/>
        <label>2</label>
    </ligand>
</feature>
<comment type="cofactor">
    <cofactor evidence="9">
        <name>Ca(2+)</name>
        <dbReference type="ChEBI" id="CHEBI:29108"/>
    </cofactor>
    <text evidence="9">Can bind about 5 Ca(2+) ions per subunit.</text>
</comment>
<comment type="similarity">
    <text evidence="1">Belongs to the peptidase M10A family.</text>
</comment>
<evidence type="ECO:0000256" key="7">
    <source>
        <dbReference type="PIRSR" id="PIRSR001191-1"/>
    </source>
</evidence>
<evidence type="ECO:0000259" key="12">
    <source>
        <dbReference type="SMART" id="SM00235"/>
    </source>
</evidence>
<organism evidence="13 14">
    <name type="scientific">Holothuria leucospilota</name>
    <name type="common">Black long sea cucumber</name>
    <name type="synonym">Mertensiothuria leucospilota</name>
    <dbReference type="NCBI Taxonomy" id="206669"/>
    <lineage>
        <taxon>Eukaryota</taxon>
        <taxon>Metazoa</taxon>
        <taxon>Echinodermata</taxon>
        <taxon>Eleutherozoa</taxon>
        <taxon>Echinozoa</taxon>
        <taxon>Holothuroidea</taxon>
        <taxon>Aspidochirotacea</taxon>
        <taxon>Aspidochirotida</taxon>
        <taxon>Holothuriidae</taxon>
        <taxon>Holothuria</taxon>
    </lineage>
</organism>
<dbReference type="SMART" id="SM00120">
    <property type="entry name" value="HX"/>
    <property type="match status" value="3"/>
</dbReference>
<feature type="binding site" evidence="9">
    <location>
        <position position="457"/>
    </location>
    <ligand>
        <name>Ca(2+)</name>
        <dbReference type="ChEBI" id="CHEBI:29108"/>
        <label>5</label>
    </ligand>
</feature>
<dbReference type="GO" id="GO:0030198">
    <property type="term" value="P:extracellular matrix organization"/>
    <property type="evidence" value="ECO:0007669"/>
    <property type="project" value="TreeGrafter"/>
</dbReference>
<dbReference type="PRINTS" id="PR00138">
    <property type="entry name" value="MATRIXIN"/>
</dbReference>
<dbReference type="GO" id="GO:0004222">
    <property type="term" value="F:metalloendopeptidase activity"/>
    <property type="evidence" value="ECO:0007669"/>
    <property type="project" value="InterPro"/>
</dbReference>
<keyword evidence="4" id="KW-0378">Hydrolase</keyword>
<evidence type="ECO:0000256" key="1">
    <source>
        <dbReference type="ARBA" id="ARBA00010370"/>
    </source>
</evidence>
<dbReference type="PANTHER" id="PTHR10201:SF331">
    <property type="entry name" value="MATRIX METALLOPROTEINASE-14-LIKE ISOFORM X1"/>
    <property type="match status" value="1"/>
</dbReference>